<accession>A0ABX0K305</accession>
<organism evidence="2 3">
    <name type="scientific">Acetobacter conturbans</name>
    <dbReference type="NCBI Taxonomy" id="1737472"/>
    <lineage>
        <taxon>Bacteria</taxon>
        <taxon>Pseudomonadati</taxon>
        <taxon>Pseudomonadota</taxon>
        <taxon>Alphaproteobacteria</taxon>
        <taxon>Acetobacterales</taxon>
        <taxon>Acetobacteraceae</taxon>
        <taxon>Acetobacter</taxon>
    </lineage>
</organism>
<name>A0ABX0K305_9PROT</name>
<sequence>MKNILASLCVLATMSSAAFADDVKVHSRDRAVQNVSDRSVDNQRSVSPTGNAACVKVWVNLQTHVYHLPGSFWYGATQHGKYMCMQQAVAAGNTQAMF</sequence>
<evidence type="ECO:0000256" key="1">
    <source>
        <dbReference type="SAM" id="SignalP"/>
    </source>
</evidence>
<dbReference type="Proteomes" id="UP000631653">
    <property type="component" value="Unassembled WGS sequence"/>
</dbReference>
<keyword evidence="1" id="KW-0732">Signal</keyword>
<gene>
    <name evidence="2" type="ORF">GOB81_11235</name>
</gene>
<comment type="caution">
    <text evidence="2">The sequence shown here is derived from an EMBL/GenBank/DDBJ whole genome shotgun (WGS) entry which is preliminary data.</text>
</comment>
<keyword evidence="3" id="KW-1185">Reference proteome</keyword>
<feature type="chain" id="PRO_5046206749" evidence="1">
    <location>
        <begin position="21"/>
        <end position="98"/>
    </location>
</feature>
<evidence type="ECO:0000313" key="2">
    <source>
        <dbReference type="EMBL" id="NHN89196.1"/>
    </source>
</evidence>
<proteinExistence type="predicted"/>
<evidence type="ECO:0000313" key="3">
    <source>
        <dbReference type="Proteomes" id="UP000631653"/>
    </source>
</evidence>
<feature type="signal peptide" evidence="1">
    <location>
        <begin position="1"/>
        <end position="20"/>
    </location>
</feature>
<reference evidence="2 3" key="1">
    <citation type="journal article" date="2020" name="Int. J. Syst. Evol. Microbiol.">
        <title>Novel acetic acid bacteria from cider fermentations: Acetobacter conturbans sp. nov. and Acetobacter fallax sp. nov.</title>
        <authorList>
            <person name="Sombolestani A.S."/>
            <person name="Cleenwerck I."/>
            <person name="Cnockaert M."/>
            <person name="Borremans W."/>
            <person name="Wieme A.D."/>
            <person name="De Vuyst L."/>
            <person name="Vandamme P."/>
        </authorList>
    </citation>
    <scope>NUCLEOTIDE SEQUENCE [LARGE SCALE GENOMIC DNA]</scope>
    <source>
        <strain evidence="2 3">LMG 1627</strain>
    </source>
</reference>
<dbReference type="EMBL" id="WOSY01000010">
    <property type="protein sequence ID" value="NHN89196.1"/>
    <property type="molecule type" value="Genomic_DNA"/>
</dbReference>
<protein>
    <submittedName>
        <fullName evidence="2">Uncharacterized protein</fullName>
    </submittedName>
</protein>
<dbReference type="RefSeq" id="WP_173570523.1">
    <property type="nucleotide sequence ID" value="NZ_WOSY01000010.1"/>
</dbReference>